<dbReference type="Gene3D" id="3.30.70.1060">
    <property type="entry name" value="Dimeric alpha+beta barrel"/>
    <property type="match status" value="1"/>
</dbReference>
<organism evidence="3 4">
    <name type="scientific">Dentiradicibacter hellwigii</name>
    <dbReference type="NCBI Taxonomy" id="3149053"/>
    <lineage>
        <taxon>Bacteria</taxon>
        <taxon>Pseudomonadati</taxon>
        <taxon>Pseudomonadota</taxon>
        <taxon>Betaproteobacteria</taxon>
        <taxon>Rhodocyclales</taxon>
        <taxon>Rhodocyclaceae</taxon>
        <taxon>Dentiradicibacter</taxon>
    </lineage>
</organism>
<comment type="similarity">
    <text evidence="1">Belongs to the YciI family.</text>
</comment>
<dbReference type="Proteomes" id="UP001574673">
    <property type="component" value="Unassembled WGS sequence"/>
</dbReference>
<gene>
    <name evidence="3" type="ORF">ABCS64_02870</name>
</gene>
<protein>
    <submittedName>
        <fullName evidence="3">YciI family protein</fullName>
    </submittedName>
</protein>
<evidence type="ECO:0000313" key="3">
    <source>
        <dbReference type="EMBL" id="MFA9949280.1"/>
    </source>
</evidence>
<evidence type="ECO:0000313" key="4">
    <source>
        <dbReference type="Proteomes" id="UP001574673"/>
    </source>
</evidence>
<proteinExistence type="inferred from homology"/>
<dbReference type="InterPro" id="IPR005545">
    <property type="entry name" value="YCII"/>
</dbReference>
<sequence length="99" mass="11304">MYIINITVNADLPADKHEKMFAEHAAWFKKHFAAGHFLMLGPYIDSDAHDGVIFAHVKDRAELDKILAEDCYYPDFAAYEIREFAPRMIAEDIGKAKMA</sequence>
<name>A0ABV4UDI4_9RHOO</name>
<comment type="caution">
    <text evidence="3">The sequence shown here is derived from an EMBL/GenBank/DDBJ whole genome shotgun (WGS) entry which is preliminary data.</text>
</comment>
<dbReference type="SUPFAM" id="SSF54909">
    <property type="entry name" value="Dimeric alpha+beta barrel"/>
    <property type="match status" value="1"/>
</dbReference>
<dbReference type="EMBL" id="JBEUWX010000002">
    <property type="protein sequence ID" value="MFA9949280.1"/>
    <property type="molecule type" value="Genomic_DNA"/>
</dbReference>
<accession>A0ABV4UDI4</accession>
<dbReference type="RefSeq" id="WP_418890425.1">
    <property type="nucleotide sequence ID" value="NZ_JBEUWX010000002.1"/>
</dbReference>
<dbReference type="Pfam" id="PF03795">
    <property type="entry name" value="YCII"/>
    <property type="match status" value="1"/>
</dbReference>
<reference evidence="4" key="1">
    <citation type="submission" date="2024-06" db="EMBL/GenBank/DDBJ databases">
        <title>Radixoralia hellwigii gen. nov., sp nov., isolated from a root canal in the human oral cavity.</title>
        <authorList>
            <person name="Bartsch S."/>
            <person name="Wittmer A."/>
            <person name="Schulz A.-K."/>
            <person name="Neumann-Schaal M."/>
            <person name="Wolf J."/>
            <person name="Gronow S."/>
            <person name="Tennert C."/>
            <person name="Haecker G."/>
            <person name="Cieplik F."/>
            <person name="Al-Ahmad A."/>
        </authorList>
    </citation>
    <scope>NUCLEOTIDE SEQUENCE [LARGE SCALE GENOMIC DNA]</scope>
    <source>
        <strain evidence="4">Wk13</strain>
    </source>
</reference>
<dbReference type="InterPro" id="IPR011008">
    <property type="entry name" value="Dimeric_a/b-barrel"/>
</dbReference>
<evidence type="ECO:0000259" key="2">
    <source>
        <dbReference type="Pfam" id="PF03795"/>
    </source>
</evidence>
<evidence type="ECO:0000256" key="1">
    <source>
        <dbReference type="ARBA" id="ARBA00007689"/>
    </source>
</evidence>
<keyword evidence="4" id="KW-1185">Reference proteome</keyword>
<feature type="domain" description="YCII-related" evidence="2">
    <location>
        <begin position="12"/>
        <end position="84"/>
    </location>
</feature>